<dbReference type="Proteomes" id="UP000832097">
    <property type="component" value="Chromosome"/>
</dbReference>
<evidence type="ECO:0000313" key="2">
    <source>
        <dbReference type="Proteomes" id="UP000832097"/>
    </source>
</evidence>
<keyword evidence="2" id="KW-1185">Reference proteome</keyword>
<dbReference type="EMBL" id="CP094528">
    <property type="protein sequence ID" value="UOE43425.1"/>
    <property type="molecule type" value="Genomic_DNA"/>
</dbReference>
<organism evidence="1 2">
    <name type="scientific">Agromyces larvae</name>
    <dbReference type="NCBI Taxonomy" id="2929802"/>
    <lineage>
        <taxon>Bacteria</taxon>
        <taxon>Bacillati</taxon>
        <taxon>Actinomycetota</taxon>
        <taxon>Actinomycetes</taxon>
        <taxon>Micrococcales</taxon>
        <taxon>Microbacteriaceae</taxon>
        <taxon>Agromyces</taxon>
    </lineage>
</organism>
<evidence type="ECO:0000313" key="1">
    <source>
        <dbReference type="EMBL" id="UOE43425.1"/>
    </source>
</evidence>
<accession>A0ABY4BW62</accession>
<name>A0ABY4BW62_9MICO</name>
<sequence>MSYLLERGNITVWFHRPLQRLVQRGEVVAVHEQFHAVRNGRFILNVDIEGGIGDVPVPHDATIWAPDAPVITNLQDDLGHGPQGNPRRWSFRRFG</sequence>
<dbReference type="RefSeq" id="WP_243554388.1">
    <property type="nucleotide sequence ID" value="NZ_CP094528.1"/>
</dbReference>
<proteinExistence type="predicted"/>
<reference evidence="1 2" key="1">
    <citation type="submission" date="2022-03" db="EMBL/GenBank/DDBJ databases">
        <title>Mucilaginibacter sp. isolated from the gut of Protaetia brevitarsis seulensis larvae.</title>
        <authorList>
            <person name="Won M."/>
            <person name="Kim S.-J."/>
            <person name="Kwon S.-W."/>
        </authorList>
    </citation>
    <scope>NUCLEOTIDE SEQUENCE [LARGE SCALE GENOMIC DNA]</scope>
    <source>
        <strain evidence="1 2">CFWR-12</strain>
    </source>
</reference>
<gene>
    <name evidence="1" type="ORF">MTO99_14725</name>
</gene>
<protein>
    <submittedName>
        <fullName evidence="1">Uncharacterized protein</fullName>
    </submittedName>
</protein>